<evidence type="ECO:0000313" key="2">
    <source>
        <dbReference type="EMBL" id="CAA9493769.1"/>
    </source>
</evidence>
<feature type="non-terminal residue" evidence="2">
    <location>
        <position position="1"/>
    </location>
</feature>
<evidence type="ECO:0000256" key="1">
    <source>
        <dbReference type="SAM" id="MobiDB-lite"/>
    </source>
</evidence>
<dbReference type="EMBL" id="CADCVX010000163">
    <property type="protein sequence ID" value="CAA9493769.1"/>
    <property type="molecule type" value="Genomic_DNA"/>
</dbReference>
<feature type="compositionally biased region" description="Basic and acidic residues" evidence="1">
    <location>
        <begin position="1"/>
        <end position="28"/>
    </location>
</feature>
<sequence>QGREPKVHSRMHVAADGEERGGHDRDRPGGVPAAGSRERVPADGAGAGCDRGRGAGEDDGGLRRI</sequence>
<reference evidence="2" key="1">
    <citation type="submission" date="2020-02" db="EMBL/GenBank/DDBJ databases">
        <authorList>
            <person name="Meier V. D."/>
        </authorList>
    </citation>
    <scope>NUCLEOTIDE SEQUENCE</scope>
    <source>
        <strain evidence="2">AVDCRST_MAG91</strain>
    </source>
</reference>
<feature type="region of interest" description="Disordered" evidence="1">
    <location>
        <begin position="1"/>
        <end position="65"/>
    </location>
</feature>
<accession>A0A6J4SB80</accession>
<feature type="compositionally biased region" description="Basic and acidic residues" evidence="1">
    <location>
        <begin position="50"/>
        <end position="65"/>
    </location>
</feature>
<protein>
    <submittedName>
        <fullName evidence="2">Succinyl-CoA:3-ketoacid-coenzyme A transferase subunit B</fullName>
        <ecNumber evidence="2">2.8.3.5</ecNumber>
    </submittedName>
</protein>
<dbReference type="AlphaFoldDB" id="A0A6J4SB80"/>
<organism evidence="2">
    <name type="scientific">uncultured Sphingomonadaceae bacterium</name>
    <dbReference type="NCBI Taxonomy" id="169976"/>
    <lineage>
        <taxon>Bacteria</taxon>
        <taxon>Pseudomonadati</taxon>
        <taxon>Pseudomonadota</taxon>
        <taxon>Alphaproteobacteria</taxon>
        <taxon>Sphingomonadales</taxon>
        <taxon>Sphingomonadaceae</taxon>
        <taxon>environmental samples</taxon>
    </lineage>
</organism>
<keyword evidence="2" id="KW-0808">Transferase</keyword>
<feature type="non-terminal residue" evidence="2">
    <location>
        <position position="65"/>
    </location>
</feature>
<dbReference type="EC" id="2.8.3.5" evidence="2"/>
<name>A0A6J4SB80_9SPHN</name>
<gene>
    <name evidence="2" type="ORF">AVDCRST_MAG91-685</name>
</gene>
<dbReference type="GO" id="GO:0008260">
    <property type="term" value="F:succinyl-CoA:3-oxo-acid CoA-transferase activity"/>
    <property type="evidence" value="ECO:0007669"/>
    <property type="project" value="UniProtKB-EC"/>
</dbReference>
<proteinExistence type="predicted"/>